<accession>W8XA43</accession>
<dbReference type="KEGG" id="cdn:BN940_17461"/>
<reference evidence="2 3" key="1">
    <citation type="journal article" date="2014" name="BMC Microbiol.">
        <title>The oxygen-independent metabolism of cyclic monoterpenes in Castellaniella defragrans 65Phen.</title>
        <authorList>
            <person name="Petasch J."/>
            <person name="Disch E.M."/>
            <person name="Markert S."/>
            <person name="Becher D."/>
            <person name="Schweder T."/>
            <person name="Huttel B."/>
            <person name="Reinhardt R."/>
            <person name="Harder J."/>
        </authorList>
    </citation>
    <scope>NUCLEOTIDE SEQUENCE [LARGE SCALE GENOMIC DNA]</scope>
    <source>
        <strain evidence="2">65Phen</strain>
    </source>
</reference>
<dbReference type="SUPFAM" id="SSF55620">
    <property type="entry name" value="Tetrahydrobiopterin biosynthesis enzymes-like"/>
    <property type="match status" value="1"/>
</dbReference>
<keyword evidence="2" id="KW-0456">Lyase</keyword>
<dbReference type="EC" id="4.1.2.25" evidence="2"/>
<evidence type="ECO:0000313" key="3">
    <source>
        <dbReference type="Proteomes" id="UP000019805"/>
    </source>
</evidence>
<dbReference type="Proteomes" id="UP000019805">
    <property type="component" value="Chromosome"/>
</dbReference>
<dbReference type="AlphaFoldDB" id="W8XA43"/>
<dbReference type="eggNOG" id="COG1539">
    <property type="taxonomic scope" value="Bacteria"/>
</dbReference>
<dbReference type="InterPro" id="IPR006157">
    <property type="entry name" value="FolB_dom"/>
</dbReference>
<dbReference type="InterPro" id="IPR043133">
    <property type="entry name" value="GTP-CH-I_C/QueF"/>
</dbReference>
<protein>
    <submittedName>
        <fullName evidence="2">Dihydroneopterin aldolase</fullName>
        <ecNumber evidence="2">4.1.2.25</ecNumber>
    </submittedName>
</protein>
<dbReference type="GO" id="GO:0004150">
    <property type="term" value="F:dihydroneopterin aldolase activity"/>
    <property type="evidence" value="ECO:0007669"/>
    <property type="project" value="UniProtKB-EC"/>
</dbReference>
<proteinExistence type="predicted"/>
<dbReference type="GO" id="GO:0006760">
    <property type="term" value="P:folic acid-containing compound metabolic process"/>
    <property type="evidence" value="ECO:0007669"/>
    <property type="project" value="InterPro"/>
</dbReference>
<dbReference type="STRING" id="1437824.BN940_17461"/>
<organism evidence="2 3">
    <name type="scientific">Castellaniella defragrans (strain DSM 12143 / CCUG 39792 / 65Phen)</name>
    <name type="common">Alcaligenes defragrans</name>
    <dbReference type="NCBI Taxonomy" id="1437824"/>
    <lineage>
        <taxon>Bacteria</taxon>
        <taxon>Pseudomonadati</taxon>
        <taxon>Pseudomonadota</taxon>
        <taxon>Betaproteobacteria</taxon>
        <taxon>Burkholderiales</taxon>
        <taxon>Alcaligenaceae</taxon>
        <taxon>Castellaniella</taxon>
    </lineage>
</organism>
<dbReference type="Pfam" id="PF02152">
    <property type="entry name" value="FolB"/>
    <property type="match status" value="1"/>
</dbReference>
<dbReference type="HOGENOM" id="CLU_112632_0_1_4"/>
<dbReference type="NCBIfam" id="TIGR00526">
    <property type="entry name" value="folB_dom"/>
    <property type="match status" value="1"/>
</dbReference>
<dbReference type="RefSeq" id="WP_276807765.1">
    <property type="nucleotide sequence ID" value="NZ_HG916765.1"/>
</dbReference>
<evidence type="ECO:0000313" key="2">
    <source>
        <dbReference type="EMBL" id="CDM25925.1"/>
    </source>
</evidence>
<dbReference type="SMART" id="SM00905">
    <property type="entry name" value="FolB"/>
    <property type="match status" value="1"/>
</dbReference>
<sequence length="131" mass="14558">MSAPGGPGRPEGGGATRRVILDALRVQAPIGMLEHERRAAQPLTIRAEFDTDAARPVDDADIGTVLDYRLLRAALVEEATRAHTDLLETLVDRTLDRVLRDFPAVLEVKIRICKPRAFDDCTVCIEQSRRR</sequence>
<dbReference type="EMBL" id="HG916765">
    <property type="protein sequence ID" value="CDM25925.1"/>
    <property type="molecule type" value="Genomic_DNA"/>
</dbReference>
<keyword evidence="3" id="KW-1185">Reference proteome</keyword>
<gene>
    <name evidence="2" type="ORF">BN940_17461</name>
</gene>
<dbReference type="Gene3D" id="3.30.1130.10">
    <property type="match status" value="1"/>
</dbReference>
<feature type="domain" description="Dihydroneopterin aldolase/epimerase" evidence="1">
    <location>
        <begin position="19"/>
        <end position="127"/>
    </location>
</feature>
<name>W8XA43_CASD6</name>
<evidence type="ECO:0000259" key="1">
    <source>
        <dbReference type="SMART" id="SM00905"/>
    </source>
</evidence>